<dbReference type="Proteomes" id="UP001497600">
    <property type="component" value="Chromosome H"/>
</dbReference>
<accession>A0ABP0EM43</accession>
<evidence type="ECO:0000313" key="2">
    <source>
        <dbReference type="Proteomes" id="UP001497600"/>
    </source>
</evidence>
<evidence type="ECO:0000313" key="1">
    <source>
        <dbReference type="EMBL" id="CAK7922395.1"/>
    </source>
</evidence>
<name>A0ABP0EM43_9ASCO</name>
<gene>
    <name evidence="1" type="ORF">CAAN4_H26236</name>
</gene>
<proteinExistence type="predicted"/>
<organism evidence="1 2">
    <name type="scientific">[Candida] anglica</name>
    <dbReference type="NCBI Taxonomy" id="148631"/>
    <lineage>
        <taxon>Eukaryota</taxon>
        <taxon>Fungi</taxon>
        <taxon>Dikarya</taxon>
        <taxon>Ascomycota</taxon>
        <taxon>Saccharomycotina</taxon>
        <taxon>Pichiomycetes</taxon>
        <taxon>Debaryomycetaceae</taxon>
        <taxon>Kurtzmaniella</taxon>
    </lineage>
</organism>
<dbReference type="EMBL" id="OZ004260">
    <property type="protein sequence ID" value="CAK7922395.1"/>
    <property type="molecule type" value="Genomic_DNA"/>
</dbReference>
<dbReference type="Pfam" id="PF13092">
    <property type="entry name" value="CENP-L"/>
    <property type="match status" value="1"/>
</dbReference>
<keyword evidence="2" id="KW-1185">Reference proteome</keyword>
<dbReference type="InterPro" id="IPR025204">
    <property type="entry name" value="CENP-L"/>
</dbReference>
<reference evidence="1 2" key="1">
    <citation type="submission" date="2024-01" db="EMBL/GenBank/DDBJ databases">
        <authorList>
            <consortium name="Genoscope - CEA"/>
            <person name="William W."/>
        </authorList>
    </citation>
    <scope>NUCLEOTIDE SEQUENCE [LARGE SCALE GENOMIC DNA]</scope>
    <source>
        <strain evidence="1 2">29B2s-10</strain>
    </source>
</reference>
<sequence length="297" mass="34027">MNENIFVDQTFQIYKSNGSPKENDFELGKERFLEIYSQFLFKYLQNTNPSLLNDGIITSITTSRDILKHLKTSHGSGTQEGFDIVYFSMKHTNSRVLSRQSIVFIKQQESQQNDSTTTDKDAHFNTIVLVKSSTPPLCEALLRIVESIQGDQPLVIKPFKVGGDYIRNIMDNLIEKIESVEELGNIELAFQGINQQNDSLRQISIAIPSADIKQFHKDKTPNLSLSNKIYKHLNKITKMNFNNLPLTRFTSHLVNISQDGKLKIHRSILRDRHQSDNEEGSTLIWFLLASLFTESFQ</sequence>
<protein>
    <submittedName>
        <fullName evidence="1">Uncharacterized protein</fullName>
    </submittedName>
</protein>